<evidence type="ECO:0000256" key="1">
    <source>
        <dbReference type="ARBA" id="ARBA00006835"/>
    </source>
</evidence>
<keyword evidence="4" id="KW-0808">Transferase</keyword>
<dbReference type="GO" id="GO:0032549">
    <property type="term" value="F:ribonucleoside binding"/>
    <property type="evidence" value="ECO:0007669"/>
    <property type="project" value="InterPro"/>
</dbReference>
<dbReference type="EC" id="2.7.7.6" evidence="2"/>
<evidence type="ECO:0000313" key="11">
    <source>
        <dbReference type="EMBL" id="CAD9140993.1"/>
    </source>
</evidence>
<dbReference type="GO" id="GO:0003677">
    <property type="term" value="F:DNA binding"/>
    <property type="evidence" value="ECO:0007669"/>
    <property type="project" value="InterPro"/>
</dbReference>
<dbReference type="Gene3D" id="3.90.1800.10">
    <property type="entry name" value="RNA polymerase alpha subunit dimerisation domain"/>
    <property type="match status" value="1"/>
</dbReference>
<name>A0A7S1QJU8_NEODS</name>
<dbReference type="InterPro" id="IPR015712">
    <property type="entry name" value="DNA-dir_RNA_pol_su2"/>
</dbReference>
<evidence type="ECO:0000259" key="9">
    <source>
        <dbReference type="Pfam" id="PF00562"/>
    </source>
</evidence>
<dbReference type="GO" id="GO:0046872">
    <property type="term" value="F:metal ion binding"/>
    <property type="evidence" value="ECO:0007669"/>
    <property type="project" value="UniProtKB-KW"/>
</dbReference>
<dbReference type="GO" id="GO:0000428">
    <property type="term" value="C:DNA-directed RNA polymerase complex"/>
    <property type="evidence" value="ECO:0007669"/>
    <property type="project" value="UniProtKB-KW"/>
</dbReference>
<organism evidence="11">
    <name type="scientific">Neobodo designis</name>
    <name type="common">Flagellated protozoan</name>
    <name type="synonym">Bodo designis</name>
    <dbReference type="NCBI Taxonomy" id="312471"/>
    <lineage>
        <taxon>Eukaryota</taxon>
        <taxon>Discoba</taxon>
        <taxon>Euglenozoa</taxon>
        <taxon>Kinetoplastea</taxon>
        <taxon>Metakinetoplastina</taxon>
        <taxon>Neobodonida</taxon>
        <taxon>Neobodo</taxon>
    </lineage>
</organism>
<dbReference type="PANTHER" id="PTHR20856">
    <property type="entry name" value="DNA-DIRECTED RNA POLYMERASE I SUBUNIT 2"/>
    <property type="match status" value="1"/>
</dbReference>
<evidence type="ECO:0000256" key="2">
    <source>
        <dbReference type="ARBA" id="ARBA00012418"/>
    </source>
</evidence>
<dbReference type="SUPFAM" id="SSF64484">
    <property type="entry name" value="beta and beta-prime subunits of DNA dependent RNA-polymerase"/>
    <property type="match status" value="1"/>
</dbReference>
<evidence type="ECO:0000256" key="5">
    <source>
        <dbReference type="ARBA" id="ARBA00022695"/>
    </source>
</evidence>
<reference evidence="11" key="1">
    <citation type="submission" date="2021-01" db="EMBL/GenBank/DDBJ databases">
        <authorList>
            <person name="Corre E."/>
            <person name="Pelletier E."/>
            <person name="Niang G."/>
            <person name="Scheremetjew M."/>
            <person name="Finn R."/>
            <person name="Kale V."/>
            <person name="Holt S."/>
            <person name="Cochrane G."/>
            <person name="Meng A."/>
            <person name="Brown T."/>
            <person name="Cohen L."/>
        </authorList>
    </citation>
    <scope>NUCLEOTIDE SEQUENCE</scope>
    <source>
        <strain evidence="11">CCAP 1951/1</strain>
    </source>
</reference>
<comment type="similarity">
    <text evidence="1">Belongs to the RNA polymerase beta chain family.</text>
</comment>
<evidence type="ECO:0000256" key="4">
    <source>
        <dbReference type="ARBA" id="ARBA00022679"/>
    </source>
</evidence>
<keyword evidence="8" id="KW-0804">Transcription</keyword>
<dbReference type="InterPro" id="IPR007120">
    <property type="entry name" value="DNA-dir_RNAP_su2_dom"/>
</dbReference>
<protein>
    <recommendedName>
        <fullName evidence="2">DNA-directed RNA polymerase</fullName>
        <ecNumber evidence="2">2.7.7.6</ecNumber>
    </recommendedName>
</protein>
<feature type="domain" description="RNA polymerase Rpb2" evidence="10">
    <location>
        <begin position="128"/>
        <end position="218"/>
    </location>
</feature>
<evidence type="ECO:0000256" key="8">
    <source>
        <dbReference type="ARBA" id="ARBA00023163"/>
    </source>
</evidence>
<dbReference type="Gene3D" id="2.40.270.10">
    <property type="entry name" value="DNA-directed RNA polymerase, subunit 2, domain 6"/>
    <property type="match status" value="1"/>
</dbReference>
<dbReference type="AlphaFoldDB" id="A0A7S1QJU8"/>
<evidence type="ECO:0000256" key="3">
    <source>
        <dbReference type="ARBA" id="ARBA00022478"/>
    </source>
</evidence>
<evidence type="ECO:0000259" key="10">
    <source>
        <dbReference type="Pfam" id="PF04560"/>
    </source>
</evidence>
<feature type="domain" description="DNA-directed RNA polymerase subunit 2 hybrid-binding" evidence="9">
    <location>
        <begin position="1"/>
        <end position="126"/>
    </location>
</feature>
<dbReference type="Pfam" id="PF04560">
    <property type="entry name" value="RNA_pol_Rpb2_7"/>
    <property type="match status" value="1"/>
</dbReference>
<dbReference type="GO" id="GO:0003899">
    <property type="term" value="F:DNA-directed RNA polymerase activity"/>
    <property type="evidence" value="ECO:0007669"/>
    <property type="project" value="UniProtKB-EC"/>
</dbReference>
<keyword evidence="3" id="KW-0240">DNA-directed RNA polymerase</keyword>
<proteinExistence type="inferred from homology"/>
<keyword evidence="7" id="KW-0862">Zinc</keyword>
<evidence type="ECO:0000256" key="7">
    <source>
        <dbReference type="ARBA" id="ARBA00022833"/>
    </source>
</evidence>
<keyword evidence="6" id="KW-0479">Metal-binding</keyword>
<keyword evidence="5" id="KW-0548">Nucleotidyltransferase</keyword>
<dbReference type="InterPro" id="IPR007641">
    <property type="entry name" value="RNA_pol_Rpb2_7"/>
</dbReference>
<dbReference type="EMBL" id="HBGF01041313">
    <property type="protein sequence ID" value="CAD9140993.1"/>
    <property type="molecule type" value="Transcribed_RNA"/>
</dbReference>
<dbReference type="InterPro" id="IPR037033">
    <property type="entry name" value="DNA-dir_RNAP_su2_hyb_sf"/>
</dbReference>
<dbReference type="Pfam" id="PF00562">
    <property type="entry name" value="RNA_pol_Rpb2_6"/>
    <property type="match status" value="1"/>
</dbReference>
<dbReference type="GO" id="GO:0006351">
    <property type="term" value="P:DNA-templated transcription"/>
    <property type="evidence" value="ECO:0007669"/>
    <property type="project" value="InterPro"/>
</dbReference>
<evidence type="ECO:0000256" key="6">
    <source>
        <dbReference type="ARBA" id="ARBA00022723"/>
    </source>
</evidence>
<sequence>MPFTRDGINPDLIINPHAIPSRMTVAHLIETLAGKVACLRGAEMDATPFGRVVAEEIAASLHKCGFQRWGNERLYNGHTGLPLDALLFFGPTYYQRLKHLSGDKIHARPRGPLQSIVRQPTHGRAHQGGLRFGEMERDCMLSYGASQWLRERLFRVSDFYAVHVCKLCGTICAADTKQHDYRCNGCDNDTDIAHVMMPYACKLLFQEMMAMSILPRMSTGPL</sequence>
<accession>A0A7S1QJU8</accession>
<dbReference type="FunFam" id="3.90.1800.10:FF:000002">
    <property type="entry name" value="DNA-directed RNA polymerase subunit beta"/>
    <property type="match status" value="1"/>
</dbReference>
<gene>
    <name evidence="11" type="ORF">NDES1114_LOCUS27671</name>
</gene>